<accession>A0ABP7TYB1</accession>
<keyword evidence="3" id="KW-1185">Reference proteome</keyword>
<dbReference type="PROSITE" id="PS51257">
    <property type="entry name" value="PROKAR_LIPOPROTEIN"/>
    <property type="match status" value="1"/>
</dbReference>
<keyword evidence="1" id="KW-0732">Signal</keyword>
<comment type="caution">
    <text evidence="2">The sequence shown here is derived from an EMBL/GenBank/DDBJ whole genome shotgun (WGS) entry which is preliminary data.</text>
</comment>
<evidence type="ECO:0000256" key="1">
    <source>
        <dbReference type="SAM" id="SignalP"/>
    </source>
</evidence>
<sequence length="143" mass="16026">MRTLALACIAFLFLASCSSKEAKPLKINTDACDFCKMTIANGKFGAELITQKGRYYKFDDLGCMVQFAKSNTVVPYQSFFVNDYTKDNTLIPAETAFFIKSDQINSPMRGNMAALATAAEQSEYAKKFNAKPLNWTEVYNSYK</sequence>
<dbReference type="Pfam" id="PF05573">
    <property type="entry name" value="NosL"/>
    <property type="match status" value="1"/>
</dbReference>
<feature type="chain" id="PRO_5047122857" evidence="1">
    <location>
        <begin position="23"/>
        <end position="143"/>
    </location>
</feature>
<gene>
    <name evidence="2" type="ORF">GCM10022386_16810</name>
</gene>
<reference evidence="3" key="1">
    <citation type="journal article" date="2019" name="Int. J. Syst. Evol. Microbiol.">
        <title>The Global Catalogue of Microorganisms (GCM) 10K type strain sequencing project: providing services to taxonomists for standard genome sequencing and annotation.</title>
        <authorList>
            <consortium name="The Broad Institute Genomics Platform"/>
            <consortium name="The Broad Institute Genome Sequencing Center for Infectious Disease"/>
            <person name="Wu L."/>
            <person name="Ma J."/>
        </authorList>
    </citation>
    <scope>NUCLEOTIDE SEQUENCE [LARGE SCALE GENOMIC DNA]</scope>
    <source>
        <strain evidence="3">JCM 17064</strain>
    </source>
</reference>
<dbReference type="InterPro" id="IPR008719">
    <property type="entry name" value="N2O_reductase_NosL"/>
</dbReference>
<feature type="signal peptide" evidence="1">
    <location>
        <begin position="1"/>
        <end position="22"/>
    </location>
</feature>
<protein>
    <submittedName>
        <fullName evidence="2">Nitrous oxide reductase accessory protein NosL</fullName>
    </submittedName>
</protein>
<dbReference type="RefSeq" id="WP_324689328.1">
    <property type="nucleotide sequence ID" value="NZ_BAABCR010000015.1"/>
</dbReference>
<evidence type="ECO:0000313" key="3">
    <source>
        <dbReference type="Proteomes" id="UP001500968"/>
    </source>
</evidence>
<dbReference type="EMBL" id="BAABCR010000015">
    <property type="protein sequence ID" value="GAA4033091.1"/>
    <property type="molecule type" value="Genomic_DNA"/>
</dbReference>
<dbReference type="Proteomes" id="UP001500968">
    <property type="component" value="Unassembled WGS sequence"/>
</dbReference>
<evidence type="ECO:0000313" key="2">
    <source>
        <dbReference type="EMBL" id="GAA4033091.1"/>
    </source>
</evidence>
<dbReference type="PANTHER" id="PTHR41247:SF1">
    <property type="entry name" value="HTH-TYPE TRANSCRIPTIONAL REPRESSOR YCNK"/>
    <property type="match status" value="1"/>
</dbReference>
<dbReference type="PANTHER" id="PTHR41247">
    <property type="entry name" value="HTH-TYPE TRANSCRIPTIONAL REPRESSOR YCNK"/>
    <property type="match status" value="1"/>
</dbReference>
<name>A0ABP7TYB1_9FLAO</name>
<proteinExistence type="predicted"/>
<organism evidence="2 3">
    <name type="scientific">Flavobacterium cheonhonense</name>
    <dbReference type="NCBI Taxonomy" id="706185"/>
    <lineage>
        <taxon>Bacteria</taxon>
        <taxon>Pseudomonadati</taxon>
        <taxon>Bacteroidota</taxon>
        <taxon>Flavobacteriia</taxon>
        <taxon>Flavobacteriales</taxon>
        <taxon>Flavobacteriaceae</taxon>
        <taxon>Flavobacterium</taxon>
    </lineage>
</organism>
<dbReference type="SUPFAM" id="SSF160387">
    <property type="entry name" value="NosL/MerB-like"/>
    <property type="match status" value="1"/>
</dbReference>